<dbReference type="InterPro" id="IPR020904">
    <property type="entry name" value="Sc_DH/Rdtase_CS"/>
</dbReference>
<comment type="caution">
    <text evidence="4">The sequence shown here is derived from an EMBL/GenBank/DDBJ whole genome shotgun (WGS) entry which is preliminary data.</text>
</comment>
<dbReference type="PROSITE" id="PS00061">
    <property type="entry name" value="ADH_SHORT"/>
    <property type="match status" value="1"/>
</dbReference>
<gene>
    <name evidence="4" type="ORF">OMP40_21325</name>
</gene>
<organism evidence="4 5">
    <name type="scientific">Cohnella rhizosphaerae</name>
    <dbReference type="NCBI Taxonomy" id="1457232"/>
    <lineage>
        <taxon>Bacteria</taxon>
        <taxon>Bacillati</taxon>
        <taxon>Bacillota</taxon>
        <taxon>Bacilli</taxon>
        <taxon>Bacillales</taxon>
        <taxon>Paenibacillaceae</taxon>
        <taxon>Cohnella</taxon>
    </lineage>
</organism>
<dbReference type="PRINTS" id="PR00080">
    <property type="entry name" value="SDRFAMILY"/>
</dbReference>
<dbReference type="CDD" id="cd05233">
    <property type="entry name" value="SDR_c"/>
    <property type="match status" value="1"/>
</dbReference>
<dbReference type="PANTHER" id="PTHR24321:SF8">
    <property type="entry name" value="ESTRADIOL 17-BETA-DEHYDROGENASE 8-RELATED"/>
    <property type="match status" value="1"/>
</dbReference>
<evidence type="ECO:0000256" key="2">
    <source>
        <dbReference type="ARBA" id="ARBA00023002"/>
    </source>
</evidence>
<dbReference type="EMBL" id="JAPDIA010000007">
    <property type="protein sequence ID" value="MDG0811627.1"/>
    <property type="molecule type" value="Genomic_DNA"/>
</dbReference>
<dbReference type="SUPFAM" id="SSF51735">
    <property type="entry name" value="NAD(P)-binding Rossmann-fold domains"/>
    <property type="match status" value="1"/>
</dbReference>
<dbReference type="Pfam" id="PF13561">
    <property type="entry name" value="adh_short_C2"/>
    <property type="match status" value="1"/>
</dbReference>
<dbReference type="AlphaFoldDB" id="A0A9X4L166"/>
<dbReference type="GO" id="GO:0016491">
    <property type="term" value="F:oxidoreductase activity"/>
    <property type="evidence" value="ECO:0007669"/>
    <property type="project" value="UniProtKB-KW"/>
</dbReference>
<dbReference type="FunFam" id="3.40.50.720:FF:000084">
    <property type="entry name" value="Short-chain dehydrogenase reductase"/>
    <property type="match status" value="1"/>
</dbReference>
<evidence type="ECO:0000256" key="3">
    <source>
        <dbReference type="SAM" id="MobiDB-lite"/>
    </source>
</evidence>
<dbReference type="PANTHER" id="PTHR24321">
    <property type="entry name" value="DEHYDROGENASES, SHORT CHAIN"/>
    <property type="match status" value="1"/>
</dbReference>
<protein>
    <submittedName>
        <fullName evidence="4">SDR family oxidoreductase</fullName>
    </submittedName>
</protein>
<sequence>MRGLAGKTAVVTGGAQGLGEAIVRRLSEEGCDVWLLDRSESGADTAQGIAAETGHPVRFERIDLADAGQIAALAERWKQDGVHPAVLVNNAAAFVFKGVEATSADWDRILDVNVKGTSALTGAVVPLMKAAGGGSIVNLSSVSGFVGQRQFATYNATKFALRGLTKCWAYDLAPDGIRVNAVCPGYIRTEAFEKSCELLGIDPAEEDARVSKLHMLGRQGRAEEVAGAVAFLASDDASFVTGSDLMVDGGLYGNLSNGRINGAVKSYSTASRGPPETAASRRSTTQKKLSPRLRRGGQLFTSTQACGTHFVIRPSSTHSTT</sequence>
<feature type="region of interest" description="Disordered" evidence="3">
    <location>
        <begin position="266"/>
        <end position="293"/>
    </location>
</feature>
<evidence type="ECO:0000256" key="1">
    <source>
        <dbReference type="ARBA" id="ARBA00006484"/>
    </source>
</evidence>
<dbReference type="Gene3D" id="3.40.50.720">
    <property type="entry name" value="NAD(P)-binding Rossmann-like Domain"/>
    <property type="match status" value="1"/>
</dbReference>
<dbReference type="GO" id="GO:0008206">
    <property type="term" value="P:bile acid metabolic process"/>
    <property type="evidence" value="ECO:0007669"/>
    <property type="project" value="UniProtKB-ARBA"/>
</dbReference>
<accession>A0A9X4L166</accession>
<dbReference type="RefSeq" id="WP_277534362.1">
    <property type="nucleotide sequence ID" value="NZ_JAPDIA010000007.1"/>
</dbReference>
<evidence type="ECO:0000313" key="4">
    <source>
        <dbReference type="EMBL" id="MDG0811627.1"/>
    </source>
</evidence>
<dbReference type="InterPro" id="IPR002347">
    <property type="entry name" value="SDR_fam"/>
</dbReference>
<dbReference type="PRINTS" id="PR00081">
    <property type="entry name" value="GDHRDH"/>
</dbReference>
<evidence type="ECO:0000313" key="5">
    <source>
        <dbReference type="Proteomes" id="UP001153404"/>
    </source>
</evidence>
<proteinExistence type="inferred from homology"/>
<name>A0A9X4L166_9BACL</name>
<comment type="similarity">
    <text evidence="1">Belongs to the short-chain dehydrogenases/reductases (SDR) family.</text>
</comment>
<reference evidence="4" key="1">
    <citation type="submission" date="2022-10" db="EMBL/GenBank/DDBJ databases">
        <title>Comparative genomic analysis of Cohnella hashimotonis sp. nov., isolated from the International Space Station.</title>
        <authorList>
            <person name="Simpson A."/>
            <person name="Venkateswaran K."/>
        </authorList>
    </citation>
    <scope>NUCLEOTIDE SEQUENCE</scope>
    <source>
        <strain evidence="4">DSM 28161</strain>
    </source>
</reference>
<dbReference type="Proteomes" id="UP001153404">
    <property type="component" value="Unassembled WGS sequence"/>
</dbReference>
<dbReference type="InterPro" id="IPR036291">
    <property type="entry name" value="NAD(P)-bd_dom_sf"/>
</dbReference>
<keyword evidence="2" id="KW-0560">Oxidoreductase</keyword>
<keyword evidence="5" id="KW-1185">Reference proteome</keyword>